<protein>
    <recommendedName>
        <fullName evidence="3">HTH cro/C1-type domain-containing protein</fullName>
    </recommendedName>
</protein>
<sequence length="95" mass="11331">MKFKDEQNVDFENELLNFIRIKFLEPIKINGNKPTIRQYEDLTSIGRTTITKLTKSQGYDVPFSTIFKICKYAEIPLSDFFSQFEEYLRTKYSKK</sequence>
<evidence type="ECO:0000313" key="1">
    <source>
        <dbReference type="EMBL" id="MDM1047340.1"/>
    </source>
</evidence>
<dbReference type="Gene3D" id="1.10.260.40">
    <property type="entry name" value="lambda repressor-like DNA-binding domains"/>
    <property type="match status" value="1"/>
</dbReference>
<organism evidence="1 2">
    <name type="scientific">Sphingobacterium hotanense</name>
    <dbReference type="NCBI Taxonomy" id="649196"/>
    <lineage>
        <taxon>Bacteria</taxon>
        <taxon>Pseudomonadati</taxon>
        <taxon>Bacteroidota</taxon>
        <taxon>Sphingobacteriia</taxon>
        <taxon>Sphingobacteriales</taxon>
        <taxon>Sphingobacteriaceae</taxon>
        <taxon>Sphingobacterium</taxon>
    </lineage>
</organism>
<reference evidence="1" key="1">
    <citation type="submission" date="2020-06" db="EMBL/GenBank/DDBJ databases">
        <authorList>
            <person name="Dong N."/>
        </authorList>
    </citation>
    <scope>NUCLEOTIDE SEQUENCE</scope>
    <source>
        <strain evidence="1">R1692</strain>
    </source>
</reference>
<gene>
    <name evidence="1" type="ORF">HX018_03675</name>
</gene>
<dbReference type="InterPro" id="IPR010982">
    <property type="entry name" value="Lambda_DNA-bd_dom_sf"/>
</dbReference>
<reference evidence="1" key="2">
    <citation type="journal article" date="2022" name="Sci. Total Environ.">
        <title>Prevalence, transmission, and molecular epidemiology of tet(X)-positive bacteria among humans, animals, and environmental niches in China: An epidemiological, and genomic-based study.</title>
        <authorList>
            <person name="Dong N."/>
            <person name="Zeng Y."/>
            <person name="Cai C."/>
            <person name="Sun C."/>
            <person name="Lu J."/>
            <person name="Liu C."/>
            <person name="Zhou H."/>
            <person name="Sun Q."/>
            <person name="Shu L."/>
            <person name="Wang H."/>
            <person name="Wang Y."/>
            <person name="Wang S."/>
            <person name="Wu C."/>
            <person name="Chan E.W."/>
            <person name="Chen G."/>
            <person name="Shen Z."/>
            <person name="Chen S."/>
            <person name="Zhang R."/>
        </authorList>
    </citation>
    <scope>NUCLEOTIDE SEQUENCE</scope>
    <source>
        <strain evidence="1">R1692</strain>
    </source>
</reference>
<keyword evidence="2" id="KW-1185">Reference proteome</keyword>
<accession>A0ABT7NJG6</accession>
<evidence type="ECO:0008006" key="3">
    <source>
        <dbReference type="Google" id="ProtNLM"/>
    </source>
</evidence>
<name>A0ABT7NJG6_9SPHI</name>
<proteinExistence type="predicted"/>
<comment type="caution">
    <text evidence="1">The sequence shown here is derived from an EMBL/GenBank/DDBJ whole genome shotgun (WGS) entry which is preliminary data.</text>
</comment>
<dbReference type="Proteomes" id="UP001170954">
    <property type="component" value="Unassembled WGS sequence"/>
</dbReference>
<evidence type="ECO:0000313" key="2">
    <source>
        <dbReference type="Proteomes" id="UP001170954"/>
    </source>
</evidence>
<dbReference type="RefSeq" id="WP_138089460.1">
    <property type="nucleotide sequence ID" value="NZ_JACAGK010000007.1"/>
</dbReference>
<dbReference type="EMBL" id="JACAGK010000007">
    <property type="protein sequence ID" value="MDM1047340.1"/>
    <property type="molecule type" value="Genomic_DNA"/>
</dbReference>